<evidence type="ECO:0000256" key="13">
    <source>
        <dbReference type="ARBA" id="ARBA00023277"/>
    </source>
</evidence>
<dbReference type="EMBL" id="KL363248">
    <property type="protein sequence ID" value="KFD50794.1"/>
    <property type="molecule type" value="Genomic_DNA"/>
</dbReference>
<keyword evidence="14 16" id="KW-0449">Lipoprotein</keyword>
<dbReference type="PANTHER" id="PTHR10749:SF7">
    <property type="entry name" value="PHOSPHORYLASE B KINASE REGULATORY SUBUNIT ALPHA-RELATED"/>
    <property type="match status" value="1"/>
</dbReference>
<feature type="domain" description="BPTI/Kunitz inhibitor" evidence="19">
    <location>
        <begin position="227"/>
        <end position="272"/>
    </location>
</feature>
<dbReference type="GO" id="GO:0005886">
    <property type="term" value="C:plasma membrane"/>
    <property type="evidence" value="ECO:0007669"/>
    <property type="project" value="UniProtKB-SubCell"/>
</dbReference>
<gene>
    <name evidence="20" type="ORF">M513_08335</name>
</gene>
<dbReference type="Gene3D" id="1.50.10.10">
    <property type="match status" value="1"/>
</dbReference>
<dbReference type="PRINTS" id="PR00759">
    <property type="entry name" value="BASICPTASE"/>
</dbReference>
<feature type="compositionally biased region" description="Polar residues" evidence="18">
    <location>
        <begin position="1226"/>
        <end position="1241"/>
    </location>
</feature>
<dbReference type="InterPro" id="IPR036880">
    <property type="entry name" value="Kunitz_BPTI_sf"/>
</dbReference>
<dbReference type="InterPro" id="IPR045583">
    <property type="entry name" value="KPBA/B_C"/>
</dbReference>
<dbReference type="InterPro" id="IPR011613">
    <property type="entry name" value="GH15-like"/>
</dbReference>
<feature type="domain" description="BPTI/Kunitz inhibitor" evidence="19">
    <location>
        <begin position="489"/>
        <end position="539"/>
    </location>
</feature>
<feature type="compositionally biased region" description="Polar residues" evidence="18">
    <location>
        <begin position="1179"/>
        <end position="1194"/>
    </location>
</feature>
<evidence type="ECO:0000256" key="5">
    <source>
        <dbReference type="ARBA" id="ARBA00022475"/>
    </source>
</evidence>
<reference evidence="20 21" key="1">
    <citation type="journal article" date="2014" name="Nat. Genet.">
        <title>Genome and transcriptome of the porcine whipworm Trichuris suis.</title>
        <authorList>
            <person name="Jex A.R."/>
            <person name="Nejsum P."/>
            <person name="Schwarz E.M."/>
            <person name="Hu L."/>
            <person name="Young N.D."/>
            <person name="Hall R.S."/>
            <person name="Korhonen P.K."/>
            <person name="Liao S."/>
            <person name="Thamsborg S."/>
            <person name="Xia J."/>
            <person name="Xu P."/>
            <person name="Wang S."/>
            <person name="Scheerlinck J.P."/>
            <person name="Hofmann A."/>
            <person name="Sternberg P.W."/>
            <person name="Wang J."/>
            <person name="Gasser R.B."/>
        </authorList>
    </citation>
    <scope>NUCLEOTIDE SEQUENCE [LARGE SCALE GENOMIC DNA]</scope>
    <source>
        <strain evidence="20">DCEP-RM93M</strain>
    </source>
</reference>
<evidence type="ECO:0000256" key="14">
    <source>
        <dbReference type="ARBA" id="ARBA00023288"/>
    </source>
</evidence>
<keyword evidence="5 17" id="KW-1003">Cell membrane</keyword>
<dbReference type="InterPro" id="IPR008928">
    <property type="entry name" value="6-hairpin_glycosidase_sf"/>
</dbReference>
<evidence type="ECO:0000256" key="15">
    <source>
        <dbReference type="ARBA" id="ARBA00023289"/>
    </source>
</evidence>
<evidence type="ECO:0000256" key="7">
    <source>
        <dbReference type="ARBA" id="ARBA00022600"/>
    </source>
</evidence>
<organism evidence="20 21">
    <name type="scientific">Trichuris suis</name>
    <name type="common">pig whipworm</name>
    <dbReference type="NCBI Taxonomy" id="68888"/>
    <lineage>
        <taxon>Eukaryota</taxon>
        <taxon>Metazoa</taxon>
        <taxon>Ecdysozoa</taxon>
        <taxon>Nematoda</taxon>
        <taxon>Enoplea</taxon>
        <taxon>Dorylaimia</taxon>
        <taxon>Trichinellida</taxon>
        <taxon>Trichuridae</taxon>
        <taxon>Trichuris</taxon>
    </lineage>
</organism>
<keyword evidence="12" id="KW-1015">Disulfide bond</keyword>
<dbReference type="SMART" id="SM00131">
    <property type="entry name" value="KU"/>
    <property type="match status" value="4"/>
</dbReference>
<dbReference type="PROSITE" id="PS50279">
    <property type="entry name" value="BPTI_KUNITZ_2"/>
    <property type="match status" value="4"/>
</dbReference>
<feature type="region of interest" description="Disordered" evidence="18">
    <location>
        <begin position="1140"/>
        <end position="1244"/>
    </location>
</feature>
<proteinExistence type="inferred from homology"/>
<keyword evidence="7 17" id="KW-0321">Glycogen metabolism</keyword>
<evidence type="ECO:0000256" key="16">
    <source>
        <dbReference type="PIRSR" id="PIRSR608734-50"/>
    </source>
</evidence>
<keyword evidence="15 16" id="KW-0636">Prenylation</keyword>
<keyword evidence="8" id="KW-0646">Protease inhibitor</keyword>
<dbReference type="UniPathway" id="UPA00163"/>
<evidence type="ECO:0000256" key="1">
    <source>
        <dbReference type="ARBA" id="ARBA00002837"/>
    </source>
</evidence>
<comment type="subcellular location">
    <subcellularLocation>
        <location evidence="2 17">Cell membrane</location>
        <topology evidence="2 17">Lipid-anchor</topology>
        <orientation evidence="2 17">Cytoplasmic side</orientation>
    </subcellularLocation>
</comment>
<evidence type="ECO:0000313" key="20">
    <source>
        <dbReference type="EMBL" id="KFD50794.1"/>
    </source>
</evidence>
<dbReference type="InterPro" id="IPR012341">
    <property type="entry name" value="6hp_glycosidase-like_sf"/>
</dbReference>
<evidence type="ECO:0000256" key="3">
    <source>
        <dbReference type="ARBA" id="ARBA00005131"/>
    </source>
</evidence>
<evidence type="ECO:0000256" key="2">
    <source>
        <dbReference type="ARBA" id="ARBA00004342"/>
    </source>
</evidence>
<evidence type="ECO:0000313" key="21">
    <source>
        <dbReference type="Proteomes" id="UP000030764"/>
    </source>
</evidence>
<evidence type="ECO:0000256" key="10">
    <source>
        <dbReference type="ARBA" id="ARBA00022900"/>
    </source>
</evidence>
<comment type="PTM">
    <text evidence="16">Although the final Cys may be farnesylated, the terminal tripeptide is probably not removed, and the C-terminus is not methylated.</text>
</comment>
<dbReference type="Pfam" id="PF00723">
    <property type="entry name" value="Glyco_hydro_15"/>
    <property type="match status" value="1"/>
</dbReference>
<keyword evidence="11 17" id="KW-0472">Membrane</keyword>
<keyword evidence="6" id="KW-0597">Phosphoprotein</keyword>
<dbReference type="SUPFAM" id="SSF48208">
    <property type="entry name" value="Six-hairpin glycosidases"/>
    <property type="match status" value="1"/>
</dbReference>
<dbReference type="Pfam" id="PF19292">
    <property type="entry name" value="KPBB_C"/>
    <property type="match status" value="1"/>
</dbReference>
<dbReference type="SUPFAM" id="SSF57362">
    <property type="entry name" value="BPTI-like"/>
    <property type="match status" value="4"/>
</dbReference>
<feature type="domain" description="BPTI/Kunitz inhibitor" evidence="19">
    <location>
        <begin position="309"/>
        <end position="344"/>
    </location>
</feature>
<dbReference type="FunFam" id="1.50.10.10:FF:000004">
    <property type="entry name" value="Phosphorylase b kinase regulatory subunit"/>
    <property type="match status" value="1"/>
</dbReference>
<dbReference type="PANTHER" id="PTHR10749">
    <property type="entry name" value="PHOSPHORYLASE B KINASE REGULATORY SUBUNIT"/>
    <property type="match status" value="1"/>
</dbReference>
<evidence type="ECO:0000256" key="6">
    <source>
        <dbReference type="ARBA" id="ARBA00022553"/>
    </source>
</evidence>
<dbReference type="GO" id="GO:0005977">
    <property type="term" value="P:glycogen metabolic process"/>
    <property type="evidence" value="ECO:0007669"/>
    <property type="project" value="UniProtKB-UniPathway"/>
</dbReference>
<dbReference type="Pfam" id="PF00014">
    <property type="entry name" value="Kunitz_BPTI"/>
    <property type="match status" value="3"/>
</dbReference>
<keyword evidence="13 17" id="KW-0119">Carbohydrate metabolism</keyword>
<dbReference type="PROSITE" id="PS00280">
    <property type="entry name" value="BPTI_KUNITZ_1"/>
    <property type="match status" value="2"/>
</dbReference>
<comment type="function">
    <text evidence="1">Phosphorylase b kinase catalyzes the phosphorylation of serine in certain substrates, including troponin I. The alpha chain may bind calmodulin.</text>
</comment>
<dbReference type="GO" id="GO:0005516">
    <property type="term" value="F:calmodulin binding"/>
    <property type="evidence" value="ECO:0007669"/>
    <property type="project" value="UniProtKB-KW"/>
</dbReference>
<dbReference type="CDD" id="cd00109">
    <property type="entry name" value="Kunitz-type"/>
    <property type="match status" value="3"/>
</dbReference>
<dbReference type="InterPro" id="IPR020901">
    <property type="entry name" value="Prtase_inh_Kunz-CS"/>
</dbReference>
<evidence type="ECO:0000256" key="11">
    <source>
        <dbReference type="ARBA" id="ARBA00023136"/>
    </source>
</evidence>
<protein>
    <recommendedName>
        <fullName evidence="17">Phosphorylase b kinase regulatory subunit</fullName>
    </recommendedName>
</protein>
<comment type="pathway">
    <text evidence="3 17">Glycan biosynthesis; glycogen metabolism.</text>
</comment>
<evidence type="ECO:0000256" key="17">
    <source>
        <dbReference type="RuleBase" id="RU364123"/>
    </source>
</evidence>
<sequence length="1702" mass="192772">MSSRSTTADRLNYFTRAVYKTVLAHADPVTGLFGSPIPGFKGHAWVRDNVYAVHCVWGLALAYRNHADVDADRSTGYELEQACNVITNSPMILQNHRATSAGTVAFVVMRRKPVQVASRYRTMQGQLYYDWDLKQCLEFTYGGCEGNVNNFDSIEECEVFCPDEEQEGLNPFELSAEIVLIQQRIEEVRDIYMWRMPNNFETKADCERRCSVKGAPADPDAPAGDACSLPKDTGPCKASFRKWFFDSHKKVCKMLVYGGCEGSANRFDTKEDLKNEDCCDHPSVVRDNTHIAGRKPVQVASRYRTTQGQLYYDWDLKQCLEFTYGGCEGNANNFDSIEECEVFCPDEEQEGLNPFELPAEIGPCKSTLHQVLLQQRIEEGMSTLHQVLLQQRIEEVRDIYMWPMPNNFETKADCERRCSVKGAPADPDAPAGDACSLPKDTGPCKASFRKWFFDSRKKFMVVAKAVQTDSTLRKTVSNDVAMLPASLICRLPYAMGSCRANMKRFFYDLETKQCRAFTYTDCEGNANNFATAYACCAKCASTCVKVMRSLLACFMRQSKKVENFKSSQAPKDSLHAKYSSHSLNTVVGDEDWGHLQIDAIALYLLTLAQMTASGLQVVFSLDEVAFVQNLVFYIEHAYRIPDFGIWERGDKTNHGVPELNATSIGMTKAALEALNGLDLFGAFGSPNSVIHVMGDEIQECQAVLRSLLPRESYSKETDAGLLSIISYPAFAVEDLSQINTTRATIVDKLQGRYGCRRFLRDGYETAKEDPRRLYYEPHELQKFENIECEWPLFFCYLFIDAHFNNNQDKMKFYRNYLDKVVIEIEDGLKVIPKLYVLAEENIDAELKQPHSQDRYANDAKPFLWAQSLYILGCLIEENLIKLAELDPLNRRLSTEARPDTVVQGEYERQSKQIDVGRSGSVAILAEDEDVLAKISAQGIEVELVKNTEPFVVLPARILGRMYAQLGRSHKMNLTGRKSRDVGLLSTSKMYIVEKRIFVFTPQFLDWRRFYLTHDMSILIDTMKSELLYVKTSWNVPGRPLVVLLISSGMITGMYSNKGCSLMLSPSKDEQVPLGLIGALKKIKSGYLSGTRTIMGKISDFVTTMSAIVYCVLVLTFLAEDVDPEMRAFLRKIIRGSRATPNPLLQRRRDSKPDQVKTLPAFVRGMSQRRRSMLLDPNEAAQNKPTSEGQMTNAKSDLRRHSGGNADSGRTSQDREDNGIPPVPLLKSQSQEKGSPSSTCRSPTRKNVDFREVQCTELVELLLDTDLLEEQADILEFLWSKHGPEWDTKLGGKKNVTVRMLVEEIHYKASSEQKWWLVRYTAGLLNKVTEALTNAVTALIIRQKQVTIGLPNVREKSIVSPQPPKELLTFIRSVMSDDQCGVMITQEVLIYLGMFIRTEPHLFSEMLRLRVGLIIQIMISELARSMSISGEQAAAELTNLSPYELKTLLHHLISGKEIMDRGDETVRNIMFTARTKQERSGILRLKKQLMRHKAFANDPSYEDINPEQTFNWLQWLRRRRIDSALNRVPSDFYSRIWRLLRRYEGLIIGGQVLHRNLTQEVILYQFEWKMTTNEYKFALTVESVLNKIPDPEYRQLIVEVMMVLILLNESHTKLSLGTGFVNADSLVIRANEIFLIDQRALKGDALGCCCGEGKKGSCGGAYGICRHFYDSAPSGRYGTITYICRGLVALIPQLREEIECSVV</sequence>
<dbReference type="InterPro" id="IPR008734">
    <property type="entry name" value="PHK_A/B_su"/>
</dbReference>
<dbReference type="FunFam" id="4.10.410.10:FF:000020">
    <property type="entry name" value="Collagen, type VI, alpha 3"/>
    <property type="match status" value="1"/>
</dbReference>
<feature type="lipid moiety-binding region" description="S-farnesyl cysteine" evidence="16">
    <location>
        <position position="1699"/>
    </location>
</feature>
<evidence type="ECO:0000256" key="18">
    <source>
        <dbReference type="SAM" id="MobiDB-lite"/>
    </source>
</evidence>
<dbReference type="GO" id="GO:0005964">
    <property type="term" value="C:phosphorylase kinase complex"/>
    <property type="evidence" value="ECO:0007669"/>
    <property type="project" value="TreeGrafter"/>
</dbReference>
<dbReference type="Proteomes" id="UP000030764">
    <property type="component" value="Unassembled WGS sequence"/>
</dbReference>
<evidence type="ECO:0000256" key="12">
    <source>
        <dbReference type="ARBA" id="ARBA00023157"/>
    </source>
</evidence>
<name>A0A085M0P8_9BILA</name>
<feature type="domain" description="BPTI/Kunitz inhibitor" evidence="19">
    <location>
        <begin position="126"/>
        <end position="161"/>
    </location>
</feature>
<keyword evidence="21" id="KW-1185">Reference proteome</keyword>
<evidence type="ECO:0000256" key="4">
    <source>
        <dbReference type="ARBA" id="ARBA00007128"/>
    </source>
</evidence>
<dbReference type="Gene3D" id="4.10.410.10">
    <property type="entry name" value="Pancreatic trypsin inhibitor Kunitz domain"/>
    <property type="match status" value="5"/>
</dbReference>
<accession>A0A085M0P8</accession>
<comment type="similarity">
    <text evidence="4 17">Belongs to the phosphorylase b kinase regulatory chain family.</text>
</comment>
<evidence type="ECO:0000256" key="8">
    <source>
        <dbReference type="ARBA" id="ARBA00022690"/>
    </source>
</evidence>
<keyword evidence="10" id="KW-0722">Serine protease inhibitor</keyword>
<dbReference type="InterPro" id="IPR002223">
    <property type="entry name" value="Kunitz_BPTI"/>
</dbReference>
<evidence type="ECO:0000259" key="19">
    <source>
        <dbReference type="PROSITE" id="PS50279"/>
    </source>
</evidence>
<evidence type="ECO:0000256" key="9">
    <source>
        <dbReference type="ARBA" id="ARBA00022860"/>
    </source>
</evidence>
<dbReference type="GO" id="GO:0004867">
    <property type="term" value="F:serine-type endopeptidase inhibitor activity"/>
    <property type="evidence" value="ECO:0007669"/>
    <property type="project" value="UniProtKB-KW"/>
</dbReference>
<keyword evidence="9 17" id="KW-0112">Calmodulin-binding</keyword>